<comment type="caution">
    <text evidence="1">The sequence shown here is derived from an EMBL/GenBank/DDBJ whole genome shotgun (WGS) entry which is preliminary data.</text>
</comment>
<evidence type="ECO:0000313" key="1">
    <source>
        <dbReference type="EMBL" id="KAJ4938629.1"/>
    </source>
</evidence>
<dbReference type="Proteomes" id="UP001219934">
    <property type="component" value="Unassembled WGS sequence"/>
</dbReference>
<reference evidence="1" key="1">
    <citation type="submission" date="2022-11" db="EMBL/GenBank/DDBJ databases">
        <title>Chromosome-level genome of Pogonophryne albipinna.</title>
        <authorList>
            <person name="Jo E."/>
        </authorList>
    </citation>
    <scope>NUCLEOTIDE SEQUENCE</scope>
    <source>
        <strain evidence="1">SGF0006</strain>
        <tissue evidence="1">Muscle</tissue>
    </source>
</reference>
<proteinExistence type="predicted"/>
<accession>A0AAD6B8H8</accession>
<protein>
    <submittedName>
        <fullName evidence="1">Uncharacterized protein</fullName>
    </submittedName>
</protein>
<dbReference type="EMBL" id="JAPTMU010000009">
    <property type="protein sequence ID" value="KAJ4938629.1"/>
    <property type="molecule type" value="Genomic_DNA"/>
</dbReference>
<dbReference type="AlphaFoldDB" id="A0AAD6B8H8"/>
<organism evidence="1 2">
    <name type="scientific">Pogonophryne albipinna</name>
    <dbReference type="NCBI Taxonomy" id="1090488"/>
    <lineage>
        <taxon>Eukaryota</taxon>
        <taxon>Metazoa</taxon>
        <taxon>Chordata</taxon>
        <taxon>Craniata</taxon>
        <taxon>Vertebrata</taxon>
        <taxon>Euteleostomi</taxon>
        <taxon>Actinopterygii</taxon>
        <taxon>Neopterygii</taxon>
        <taxon>Teleostei</taxon>
        <taxon>Neoteleostei</taxon>
        <taxon>Acanthomorphata</taxon>
        <taxon>Eupercaria</taxon>
        <taxon>Perciformes</taxon>
        <taxon>Notothenioidei</taxon>
        <taxon>Pogonophryne</taxon>
    </lineage>
</organism>
<keyword evidence="2" id="KW-1185">Reference proteome</keyword>
<evidence type="ECO:0000313" key="2">
    <source>
        <dbReference type="Proteomes" id="UP001219934"/>
    </source>
</evidence>
<gene>
    <name evidence="1" type="ORF">JOQ06_003239</name>
</gene>
<sequence length="99" mass="10807">MSTHHACCPSITHSALRVELRQRALQPAPGPLSAGYGHAKGFQSHGHTPWTPETLMTMILDHPWTTPPDTSRPDSYHPPALQSLLLPAIGPFELSGWPL</sequence>
<name>A0AAD6B8H8_9TELE</name>